<evidence type="ECO:0000256" key="1">
    <source>
        <dbReference type="SAM" id="SignalP"/>
    </source>
</evidence>
<dbReference type="Proteomes" id="UP000619260">
    <property type="component" value="Unassembled WGS sequence"/>
</dbReference>
<dbReference type="AlphaFoldDB" id="A0A8J3YT13"/>
<gene>
    <name evidence="2" type="ORF">Val02_68280</name>
</gene>
<sequence>MGFMKRGVLAVCAVLVVAGCGGFADGDDKPSLGEGPLTASAVPGPPVAFQVRLAKGQRLDPQPADPAGCPGLRTYLASGRYTLVTFEAFAASCQLPRDNDRSGNGRHAWYRSAADAPAGGTKVATPIGEALIFGSGYYECTNSCRNYTDTVAVITLDKPVDSAYAALVVRSDKGSVSLEEMTALVRDRLGA</sequence>
<name>A0A8J3YT13_9ACTN</name>
<dbReference type="EMBL" id="BOPF01000032">
    <property type="protein sequence ID" value="GIJ49942.1"/>
    <property type="molecule type" value="Genomic_DNA"/>
</dbReference>
<protein>
    <recommendedName>
        <fullName evidence="4">Lipoprotein</fullName>
    </recommendedName>
</protein>
<organism evidence="2 3">
    <name type="scientific">Virgisporangium aliadipatigenens</name>
    <dbReference type="NCBI Taxonomy" id="741659"/>
    <lineage>
        <taxon>Bacteria</taxon>
        <taxon>Bacillati</taxon>
        <taxon>Actinomycetota</taxon>
        <taxon>Actinomycetes</taxon>
        <taxon>Micromonosporales</taxon>
        <taxon>Micromonosporaceae</taxon>
        <taxon>Virgisporangium</taxon>
    </lineage>
</organism>
<dbReference type="PROSITE" id="PS51257">
    <property type="entry name" value="PROKAR_LIPOPROTEIN"/>
    <property type="match status" value="1"/>
</dbReference>
<feature type="chain" id="PRO_5038584943" description="Lipoprotein" evidence="1">
    <location>
        <begin position="25"/>
        <end position="191"/>
    </location>
</feature>
<proteinExistence type="predicted"/>
<reference evidence="2" key="1">
    <citation type="submission" date="2021-01" db="EMBL/GenBank/DDBJ databases">
        <title>Whole genome shotgun sequence of Virgisporangium aliadipatigenens NBRC 105644.</title>
        <authorList>
            <person name="Komaki H."/>
            <person name="Tamura T."/>
        </authorList>
    </citation>
    <scope>NUCLEOTIDE SEQUENCE</scope>
    <source>
        <strain evidence="2">NBRC 105644</strain>
    </source>
</reference>
<keyword evidence="3" id="KW-1185">Reference proteome</keyword>
<evidence type="ECO:0008006" key="4">
    <source>
        <dbReference type="Google" id="ProtNLM"/>
    </source>
</evidence>
<evidence type="ECO:0000313" key="2">
    <source>
        <dbReference type="EMBL" id="GIJ49942.1"/>
    </source>
</evidence>
<comment type="caution">
    <text evidence="2">The sequence shown here is derived from an EMBL/GenBank/DDBJ whole genome shotgun (WGS) entry which is preliminary data.</text>
</comment>
<accession>A0A8J3YT13</accession>
<evidence type="ECO:0000313" key="3">
    <source>
        <dbReference type="Proteomes" id="UP000619260"/>
    </source>
</evidence>
<feature type="signal peptide" evidence="1">
    <location>
        <begin position="1"/>
        <end position="24"/>
    </location>
</feature>
<keyword evidence="1" id="KW-0732">Signal</keyword>